<comment type="caution">
    <text evidence="1">The sequence shown here is derived from an EMBL/GenBank/DDBJ whole genome shotgun (WGS) entry which is preliminary data.</text>
</comment>
<reference evidence="1 2" key="1">
    <citation type="submission" date="2014-02" db="EMBL/GenBank/DDBJ databases">
        <title>The genome sequence of the entomopathogenic fungus Metarhizium robertsii ARSEF 2575.</title>
        <authorList>
            <person name="Giuliano Garisto Donzelli B."/>
            <person name="Roe B.A."/>
            <person name="Macmil S.L."/>
            <person name="Krasnoff S.B."/>
            <person name="Gibson D.M."/>
        </authorList>
    </citation>
    <scope>NUCLEOTIDE SEQUENCE [LARGE SCALE GENOMIC DNA]</scope>
    <source>
        <strain evidence="1 2">ARSEF 2575</strain>
    </source>
</reference>
<evidence type="ECO:0000313" key="2">
    <source>
        <dbReference type="Proteomes" id="UP000030151"/>
    </source>
</evidence>
<dbReference type="Proteomes" id="UP000030151">
    <property type="component" value="Unassembled WGS sequence"/>
</dbReference>
<gene>
    <name evidence="1" type="ORF">X797_002904</name>
</gene>
<dbReference type="OrthoDB" id="10326180at2759"/>
<sequence length="147" mass="16596">MKYSTAIIPVFAVASLAASIETRQNKKLPWTQPVNLLDQCGFMAPITEYWCGTEKFCNMINNPIMQACENPQGWKSPKECLDAHEAKPSKEKCNNLRKDAFDKCREKSEFRECETKGNGVFKGCMGYQKEKSATEIDAELRAKGCEV</sequence>
<protein>
    <submittedName>
        <fullName evidence="1">Uncharacterized protein</fullName>
    </submittedName>
</protein>
<dbReference type="EMBL" id="JELW01000002">
    <property type="protein sequence ID" value="EXV05216.1"/>
    <property type="molecule type" value="Genomic_DNA"/>
</dbReference>
<name>A0A0A1V6H3_9HYPO</name>
<accession>A0A0A1V6H3</accession>
<dbReference type="HOGENOM" id="CLU_1787267_0_0_1"/>
<evidence type="ECO:0000313" key="1">
    <source>
        <dbReference type="EMBL" id="EXV05216.1"/>
    </source>
</evidence>
<proteinExistence type="predicted"/>
<dbReference type="AlphaFoldDB" id="A0A0A1V6H3"/>
<organism evidence="1 2">
    <name type="scientific">Metarhizium robertsii</name>
    <dbReference type="NCBI Taxonomy" id="568076"/>
    <lineage>
        <taxon>Eukaryota</taxon>
        <taxon>Fungi</taxon>
        <taxon>Dikarya</taxon>
        <taxon>Ascomycota</taxon>
        <taxon>Pezizomycotina</taxon>
        <taxon>Sordariomycetes</taxon>
        <taxon>Hypocreomycetidae</taxon>
        <taxon>Hypocreales</taxon>
        <taxon>Clavicipitaceae</taxon>
        <taxon>Metarhizium</taxon>
    </lineage>
</organism>